<dbReference type="Proteomes" id="UP000814140">
    <property type="component" value="Unassembled WGS sequence"/>
</dbReference>
<name>A0ACB8T6Z8_9AGAM</name>
<evidence type="ECO:0000313" key="2">
    <source>
        <dbReference type="Proteomes" id="UP000814140"/>
    </source>
</evidence>
<sequence>MTLPQLTPTVLAEQRSSGVIEFLPTVINAIQSMVNLRVLEIYSGVFLENTTSPFRQTLDSNNMDVLCRILQCRISLDLFAVHNLEVVPRTKVAKALEHPIWASLGHRATFTGAYDYNPHAAGTGSLLSFHHALQILDLHNGVCGRPQLVYHIAECRFPALRDLSIAGWSPLNGYHAVQFLHAHPTIHRLVWRGEFPHTIQDDLPEGFLPHLKHLKADSWTIPEALLGRQQGPRALETLDCRDRTRSDSETLPRISRGRVLSVRRLTVICTDVAALRGLATIFPSVTHLRVSGRLPVDRARGLLVHNAISSGASKSFLDTSPPTIEHALAYFPQLEVLGAMTFHDSMEMRIVLAKYPQLHYFEEPQFRF</sequence>
<protein>
    <submittedName>
        <fullName evidence="1">Uncharacterized protein</fullName>
    </submittedName>
</protein>
<reference evidence="1" key="2">
    <citation type="journal article" date="2022" name="New Phytol.">
        <title>Evolutionary transition to the ectomycorrhizal habit in the genomes of a hyperdiverse lineage of mushroom-forming fungi.</title>
        <authorList>
            <person name="Looney B."/>
            <person name="Miyauchi S."/>
            <person name="Morin E."/>
            <person name="Drula E."/>
            <person name="Courty P.E."/>
            <person name="Kohler A."/>
            <person name="Kuo A."/>
            <person name="LaButti K."/>
            <person name="Pangilinan J."/>
            <person name="Lipzen A."/>
            <person name="Riley R."/>
            <person name="Andreopoulos W."/>
            <person name="He G."/>
            <person name="Johnson J."/>
            <person name="Nolan M."/>
            <person name="Tritt A."/>
            <person name="Barry K.W."/>
            <person name="Grigoriev I.V."/>
            <person name="Nagy L.G."/>
            <person name="Hibbett D."/>
            <person name="Henrissat B."/>
            <person name="Matheny P.B."/>
            <person name="Labbe J."/>
            <person name="Martin F.M."/>
        </authorList>
    </citation>
    <scope>NUCLEOTIDE SEQUENCE</scope>
    <source>
        <strain evidence="1">HHB10654</strain>
    </source>
</reference>
<reference evidence="1" key="1">
    <citation type="submission" date="2021-03" db="EMBL/GenBank/DDBJ databases">
        <authorList>
            <consortium name="DOE Joint Genome Institute"/>
            <person name="Ahrendt S."/>
            <person name="Looney B.P."/>
            <person name="Miyauchi S."/>
            <person name="Morin E."/>
            <person name="Drula E."/>
            <person name="Courty P.E."/>
            <person name="Chicoki N."/>
            <person name="Fauchery L."/>
            <person name="Kohler A."/>
            <person name="Kuo A."/>
            <person name="Labutti K."/>
            <person name="Pangilinan J."/>
            <person name="Lipzen A."/>
            <person name="Riley R."/>
            <person name="Andreopoulos W."/>
            <person name="He G."/>
            <person name="Johnson J."/>
            <person name="Barry K.W."/>
            <person name="Grigoriev I.V."/>
            <person name="Nagy L."/>
            <person name="Hibbett D."/>
            <person name="Henrissat B."/>
            <person name="Matheny P.B."/>
            <person name="Labbe J."/>
            <person name="Martin F."/>
        </authorList>
    </citation>
    <scope>NUCLEOTIDE SEQUENCE</scope>
    <source>
        <strain evidence="1">HHB10654</strain>
    </source>
</reference>
<organism evidence="1 2">
    <name type="scientific">Artomyces pyxidatus</name>
    <dbReference type="NCBI Taxonomy" id="48021"/>
    <lineage>
        <taxon>Eukaryota</taxon>
        <taxon>Fungi</taxon>
        <taxon>Dikarya</taxon>
        <taxon>Basidiomycota</taxon>
        <taxon>Agaricomycotina</taxon>
        <taxon>Agaricomycetes</taxon>
        <taxon>Russulales</taxon>
        <taxon>Auriscalpiaceae</taxon>
        <taxon>Artomyces</taxon>
    </lineage>
</organism>
<gene>
    <name evidence="1" type="ORF">BV25DRAFT_302708</name>
</gene>
<keyword evidence="2" id="KW-1185">Reference proteome</keyword>
<comment type="caution">
    <text evidence="1">The sequence shown here is derived from an EMBL/GenBank/DDBJ whole genome shotgun (WGS) entry which is preliminary data.</text>
</comment>
<dbReference type="EMBL" id="MU277199">
    <property type="protein sequence ID" value="KAI0064292.1"/>
    <property type="molecule type" value="Genomic_DNA"/>
</dbReference>
<proteinExistence type="predicted"/>
<evidence type="ECO:0000313" key="1">
    <source>
        <dbReference type="EMBL" id="KAI0064292.1"/>
    </source>
</evidence>
<accession>A0ACB8T6Z8</accession>